<keyword evidence="4" id="KW-0274">FAD</keyword>
<evidence type="ECO:0000256" key="7">
    <source>
        <dbReference type="ARBA" id="ARBA00023027"/>
    </source>
</evidence>
<evidence type="ECO:0000259" key="10">
    <source>
        <dbReference type="Pfam" id="PF22366"/>
    </source>
</evidence>
<comment type="catalytic activity">
    <reaction evidence="8">
        <text>a quinone + NADH + H(+) = a quinol + NAD(+)</text>
        <dbReference type="Rhea" id="RHEA:46160"/>
        <dbReference type="ChEBI" id="CHEBI:15378"/>
        <dbReference type="ChEBI" id="CHEBI:24646"/>
        <dbReference type="ChEBI" id="CHEBI:57540"/>
        <dbReference type="ChEBI" id="CHEBI:57945"/>
        <dbReference type="ChEBI" id="CHEBI:132124"/>
        <dbReference type="EC" id="1.6.5.9"/>
    </reaction>
</comment>
<dbReference type="PRINTS" id="PR00368">
    <property type="entry name" value="FADPNR"/>
</dbReference>
<dbReference type="RefSeq" id="WP_177190232.1">
    <property type="nucleotide sequence ID" value="NZ_FOUZ01000001.1"/>
</dbReference>
<dbReference type="GO" id="GO:0050136">
    <property type="term" value="F:NADH dehydrogenase (quinone) (non-electrogenic) activity"/>
    <property type="evidence" value="ECO:0007669"/>
    <property type="project" value="UniProtKB-EC"/>
</dbReference>
<evidence type="ECO:0000256" key="4">
    <source>
        <dbReference type="ARBA" id="ARBA00022827"/>
    </source>
</evidence>
<dbReference type="PANTHER" id="PTHR43706:SF47">
    <property type="entry name" value="EXTERNAL NADH-UBIQUINONE OXIDOREDUCTASE 1, MITOCHONDRIAL-RELATED"/>
    <property type="match status" value="1"/>
</dbReference>
<dbReference type="EMBL" id="FOUZ01000001">
    <property type="protein sequence ID" value="SFM65302.1"/>
    <property type="molecule type" value="Genomic_DNA"/>
</dbReference>
<feature type="domain" description="FAD/NAD(P)-binding" evidence="9">
    <location>
        <begin position="5"/>
        <end position="325"/>
    </location>
</feature>
<protein>
    <recommendedName>
        <fullName evidence="2">NADH:ubiquinone reductase (non-electrogenic)</fullName>
        <ecNumber evidence="2">1.6.5.9</ecNumber>
    </recommendedName>
</protein>
<dbReference type="Pfam" id="PF07992">
    <property type="entry name" value="Pyr_redox_2"/>
    <property type="match status" value="1"/>
</dbReference>
<evidence type="ECO:0000256" key="3">
    <source>
        <dbReference type="ARBA" id="ARBA00022630"/>
    </source>
</evidence>
<accession>A0A1I4SLJ4</accession>
<dbReference type="PRINTS" id="PR00411">
    <property type="entry name" value="PNDRDTASEI"/>
</dbReference>
<evidence type="ECO:0000256" key="6">
    <source>
        <dbReference type="ARBA" id="ARBA00023002"/>
    </source>
</evidence>
<evidence type="ECO:0000313" key="11">
    <source>
        <dbReference type="EMBL" id="SFM65302.1"/>
    </source>
</evidence>
<feature type="domain" description="External alternative NADH-ubiquinone oxidoreductase-like C-terminal" evidence="10">
    <location>
        <begin position="353"/>
        <end position="407"/>
    </location>
</feature>
<reference evidence="12" key="1">
    <citation type="submission" date="2016-10" db="EMBL/GenBank/DDBJ databases">
        <authorList>
            <person name="Varghese N."/>
            <person name="Submissions S."/>
        </authorList>
    </citation>
    <scope>NUCLEOTIDE SEQUENCE [LARGE SCALE GENOMIC DNA]</scope>
    <source>
        <strain evidence="12">XJ109</strain>
    </source>
</reference>
<dbReference type="Gene3D" id="3.50.50.100">
    <property type="match status" value="1"/>
</dbReference>
<evidence type="ECO:0000313" key="12">
    <source>
        <dbReference type="Proteomes" id="UP000199149"/>
    </source>
</evidence>
<dbReference type="PANTHER" id="PTHR43706">
    <property type="entry name" value="NADH DEHYDROGENASE"/>
    <property type="match status" value="1"/>
</dbReference>
<dbReference type="InterPro" id="IPR036188">
    <property type="entry name" value="FAD/NAD-bd_sf"/>
</dbReference>
<dbReference type="STRING" id="684065.SAMN05421738_101259"/>
<keyword evidence="5" id="KW-0809">Transit peptide</keyword>
<evidence type="ECO:0000256" key="2">
    <source>
        <dbReference type="ARBA" id="ARBA00012637"/>
    </source>
</evidence>
<comment type="similarity">
    <text evidence="1">Belongs to the NADH dehydrogenase family.</text>
</comment>
<proteinExistence type="inferred from homology"/>
<dbReference type="Proteomes" id="UP000199149">
    <property type="component" value="Unassembled WGS sequence"/>
</dbReference>
<dbReference type="Pfam" id="PF22366">
    <property type="entry name" value="NDH2_C"/>
    <property type="match status" value="1"/>
</dbReference>
<gene>
    <name evidence="11" type="ORF">SAMN05421738_101259</name>
</gene>
<sequence>MEKKKIVILGAGFAGLKLARKLNNNPHFSVTLIDRYNYHQFQPLFYQVATAAINASDISFPIRKVFQESKNISVRLAEVTKINKEKNEVETTIGDFSYDYLVVSMGCTTNFFGNKQIEELSFPMKSTNEALTLKNRLLTNFESAYSAESPEEMEEIMNIVVVGGGPTGVELSGAIAQMKKFILPKDYPDLDFSKLNIYLIEGSPNLLGPMSDLAHKKSFEYLSNMGVNIWTEGRVVDYDGKTISLADGRTVKTRNLIWAAGVTGNVPDGAVTKEELQRGNRMKVDRTSKIIGTNNIYAIGDIASMETPKYPNGHPQLARVAGDQAEHLAKNFDKIAQGFSDDKLSLFEYSDPGSMATVGKRKAVVDLPKFSFSGRLAWFTWMFLHLMLILTVRNKVAIFFNWAHTYFTNDSSLRIIVRPTKKDFRFNLKQYRRFPKNRDKEIEA</sequence>
<dbReference type="AlphaFoldDB" id="A0A1I4SLJ4"/>
<evidence type="ECO:0000259" key="9">
    <source>
        <dbReference type="Pfam" id="PF07992"/>
    </source>
</evidence>
<keyword evidence="7" id="KW-0520">NAD</keyword>
<evidence type="ECO:0000256" key="8">
    <source>
        <dbReference type="ARBA" id="ARBA00047599"/>
    </source>
</evidence>
<keyword evidence="3" id="KW-0285">Flavoprotein</keyword>
<keyword evidence="6" id="KW-0560">Oxidoreductase</keyword>
<dbReference type="InterPro" id="IPR054585">
    <property type="entry name" value="NDH2-like_C"/>
</dbReference>
<dbReference type="InterPro" id="IPR045024">
    <property type="entry name" value="NDH-2"/>
</dbReference>
<keyword evidence="12" id="KW-1185">Reference proteome</keyword>
<dbReference type="InterPro" id="IPR023753">
    <property type="entry name" value="FAD/NAD-binding_dom"/>
</dbReference>
<name>A0A1I4SLJ4_9FLAO</name>
<evidence type="ECO:0000256" key="5">
    <source>
        <dbReference type="ARBA" id="ARBA00022946"/>
    </source>
</evidence>
<evidence type="ECO:0000256" key="1">
    <source>
        <dbReference type="ARBA" id="ARBA00005272"/>
    </source>
</evidence>
<dbReference type="EC" id="1.6.5.9" evidence="2"/>
<organism evidence="11 12">
    <name type="scientific">Algoriella xinjiangensis</name>
    <dbReference type="NCBI Taxonomy" id="684065"/>
    <lineage>
        <taxon>Bacteria</taxon>
        <taxon>Pseudomonadati</taxon>
        <taxon>Bacteroidota</taxon>
        <taxon>Flavobacteriia</taxon>
        <taxon>Flavobacteriales</taxon>
        <taxon>Weeksellaceae</taxon>
        <taxon>Algoriella</taxon>
    </lineage>
</organism>
<dbReference type="SUPFAM" id="SSF51905">
    <property type="entry name" value="FAD/NAD(P)-binding domain"/>
    <property type="match status" value="2"/>
</dbReference>